<dbReference type="VEuPathDB" id="FungiDB:PYU1_G010325"/>
<evidence type="ECO:0000256" key="4">
    <source>
        <dbReference type="PROSITE-ProRule" id="PRU00091"/>
    </source>
</evidence>
<protein>
    <recommendedName>
        <fullName evidence="7">FYVE-type domain-containing protein</fullName>
    </recommendedName>
</protein>
<dbReference type="Pfam" id="PF01363">
    <property type="entry name" value="FYVE"/>
    <property type="match status" value="1"/>
</dbReference>
<dbReference type="InterPro" id="IPR000306">
    <property type="entry name" value="Znf_FYVE"/>
</dbReference>
<dbReference type="EMBL" id="GL376602">
    <property type="status" value="NOT_ANNOTATED_CDS"/>
    <property type="molecule type" value="Genomic_DNA"/>
</dbReference>
<reference evidence="9" key="1">
    <citation type="journal article" date="2010" name="Genome Biol.">
        <title>Genome sequence of the necrotrophic plant pathogen Pythium ultimum reveals original pathogenicity mechanisms and effector repertoire.</title>
        <authorList>
            <person name="Levesque C.A."/>
            <person name="Brouwer H."/>
            <person name="Cano L."/>
            <person name="Hamilton J.P."/>
            <person name="Holt C."/>
            <person name="Huitema E."/>
            <person name="Raffaele S."/>
            <person name="Robideau G.P."/>
            <person name="Thines M."/>
            <person name="Win J."/>
            <person name="Zerillo M.M."/>
            <person name="Beakes G.W."/>
            <person name="Boore J.L."/>
            <person name="Busam D."/>
            <person name="Dumas B."/>
            <person name="Ferriera S."/>
            <person name="Fuerstenberg S.I."/>
            <person name="Gachon C.M."/>
            <person name="Gaulin E."/>
            <person name="Govers F."/>
            <person name="Grenville-Briggs L."/>
            <person name="Horner N."/>
            <person name="Hostetler J."/>
            <person name="Jiang R.H."/>
            <person name="Johnson J."/>
            <person name="Krajaejun T."/>
            <person name="Lin H."/>
            <person name="Meijer H.J."/>
            <person name="Moore B."/>
            <person name="Morris P."/>
            <person name="Phuntmart V."/>
            <person name="Puiu D."/>
            <person name="Shetty J."/>
            <person name="Stajich J.E."/>
            <person name="Tripathy S."/>
            <person name="Wawra S."/>
            <person name="van West P."/>
            <person name="Whitty B.R."/>
            <person name="Coutinho P.M."/>
            <person name="Henrissat B."/>
            <person name="Martin F."/>
            <person name="Thomas P.D."/>
            <person name="Tyler B.M."/>
            <person name="De Vries R.P."/>
            <person name="Kamoun S."/>
            <person name="Yandell M."/>
            <person name="Tisserat N."/>
            <person name="Buell C.R."/>
        </authorList>
    </citation>
    <scope>NUCLEOTIDE SEQUENCE</scope>
    <source>
        <strain evidence="9">DAOM:BR144</strain>
    </source>
</reference>
<feature type="compositionally biased region" description="Polar residues" evidence="6">
    <location>
        <begin position="257"/>
        <end position="267"/>
    </location>
</feature>
<accession>K3WZE6</accession>
<feature type="region of interest" description="Disordered" evidence="6">
    <location>
        <begin position="195"/>
        <end position="231"/>
    </location>
</feature>
<keyword evidence="1" id="KW-0479">Metal-binding</keyword>
<feature type="domain" description="FYVE-type" evidence="7">
    <location>
        <begin position="328"/>
        <end position="387"/>
    </location>
</feature>
<dbReference type="CDD" id="cd00065">
    <property type="entry name" value="FYVE_like_SF"/>
    <property type="match status" value="1"/>
</dbReference>
<dbReference type="PROSITE" id="PS50178">
    <property type="entry name" value="ZF_FYVE"/>
    <property type="match status" value="1"/>
</dbReference>
<feature type="compositionally biased region" description="Polar residues" evidence="6">
    <location>
        <begin position="106"/>
        <end position="118"/>
    </location>
</feature>
<feature type="compositionally biased region" description="Low complexity" evidence="6">
    <location>
        <begin position="119"/>
        <end position="135"/>
    </location>
</feature>
<dbReference type="STRING" id="431595.K3WZE6"/>
<evidence type="ECO:0000256" key="6">
    <source>
        <dbReference type="SAM" id="MobiDB-lite"/>
    </source>
</evidence>
<feature type="compositionally biased region" description="Basic residues" evidence="6">
    <location>
        <begin position="210"/>
        <end position="225"/>
    </location>
</feature>
<keyword evidence="2 4" id="KW-0863">Zinc-finger</keyword>
<reference evidence="8" key="3">
    <citation type="submission" date="2015-02" db="UniProtKB">
        <authorList>
            <consortium name="EnsemblProtists"/>
        </authorList>
    </citation>
    <scope>IDENTIFICATION</scope>
    <source>
        <strain evidence="8">DAOM BR144</strain>
    </source>
</reference>
<sequence>MEPPPRASMNKQEALMQLLTSDPSLMNSFDDDLLASITLASEPSPFRSSSSNNNNNTASTAAVTRHTLIDPRKSYDSNGRGKAPPKRKEVRYSTTKADRVSMHLYTESTARTAKESSPTKQTARRAAATTTATKANGGKDEGRDHSNAVSRESAQYPRKLLLYDENLLAEQGIALKCNARSANEAATVPVASGVPASSAVKNGTTESPNRKRNGKKPKATSKKSRAQQPTLTMLAQYEFGRTNSYSDELSAAEGSYADSSNPESSHGSNQSDDSVISMSSVSMQDPVSSTTSGSAPSSSSSTSLTRQKSAQVAMDHHCFVSRDQWVQKGTRRSCHVCERDFGVLRKRHSCRMCGEVICSRCSVFRAVNLSVVEGKCRVCSCCSLSYRKKVEELNNVAAAVGLALQDRESTSSTASNSMPTAPDTFESPAPSASTSLDQPPPSSSSSLTASSLLDLANLTKLSVPSRCDSDLSTLLSSNYSFSSSSLSSSDLASFSSYSARNIEEELEATFKARQLEKEVEASRQRIQELEVKIQDQENQKERLSTKQQNQLNDARNMIQLLQEKLREQEVSAREAAATRDTICLTNLRQVEMYTTDDDESRALKQKLKILERQLQQAGINAAEVIPYEIAKAKVAEIARRLQEIGSSEIVLDDKLAQAAARKEYYKLEQDMEKYNTALVMTDEYIEEERRKETLWEDENREANLRALLLLRSAIPVEISRLSEQQLKTLTTPSGAAFPADLAKRLKRTNVLQLLRVDPKDVLRMHPSVIEGYRTTGLTLLERRALHVVMQVPFREWKRQQKDDLSQKKYQWYSKLRSALVSAVLSFNQHCEASGGDSGQEGHSCKLLGLSCPLKAEAKVEALYSVGLGFPETESYFVQEIIKSDPEGAGEKALQEAQSYAREMIANQRQRELKTHYKMSMRQVTQAMGVLEEMDAMMERIQSLDNDESFAISRGNLHELDEGSRKELLGKCEGIVQTTRELVLVLAKRAGICMIGKRNPEKDEADTRSPLELQAAVHVVEYLQSLFDEIRELYDTISNAVSIGALPYVQELLTDVQQPCKGIFFREHHHHDQIKWCFVQESSLERACGHRGCIF</sequence>
<proteinExistence type="predicted"/>
<dbReference type="EnsemblProtists" id="PYU1_T010345">
    <property type="protein sequence ID" value="PYU1_T010345"/>
    <property type="gene ID" value="PYU1_G010325"/>
</dbReference>
<dbReference type="GO" id="GO:0008270">
    <property type="term" value="F:zinc ion binding"/>
    <property type="evidence" value="ECO:0007669"/>
    <property type="project" value="UniProtKB-KW"/>
</dbReference>
<evidence type="ECO:0000256" key="1">
    <source>
        <dbReference type="ARBA" id="ARBA00022723"/>
    </source>
</evidence>
<dbReference type="Proteomes" id="UP000019132">
    <property type="component" value="Unassembled WGS sequence"/>
</dbReference>
<keyword evidence="9" id="KW-1185">Reference proteome</keyword>
<dbReference type="PANTHER" id="PTHR43102">
    <property type="entry name" value="SLR1143 PROTEIN"/>
    <property type="match status" value="1"/>
</dbReference>
<dbReference type="OMA" id="MEKYHMA"/>
<dbReference type="SUPFAM" id="SSF57903">
    <property type="entry name" value="FYVE/PHD zinc finger"/>
    <property type="match status" value="1"/>
</dbReference>
<reference evidence="9" key="2">
    <citation type="submission" date="2010-04" db="EMBL/GenBank/DDBJ databases">
        <authorList>
            <person name="Buell R."/>
            <person name="Hamilton J."/>
            <person name="Hostetler J."/>
        </authorList>
    </citation>
    <scope>NUCLEOTIDE SEQUENCE [LARGE SCALE GENOMIC DNA]</scope>
    <source>
        <strain evidence="9">DAOM:BR144</strain>
    </source>
</reference>
<feature type="compositionally biased region" description="Basic and acidic residues" evidence="6">
    <location>
        <begin position="137"/>
        <end position="146"/>
    </location>
</feature>
<feature type="compositionally biased region" description="Basic and acidic residues" evidence="6">
    <location>
        <begin position="86"/>
        <end position="101"/>
    </location>
</feature>
<organism evidence="8 9">
    <name type="scientific">Globisporangium ultimum (strain ATCC 200006 / CBS 805.95 / DAOM BR144)</name>
    <name type="common">Pythium ultimum</name>
    <dbReference type="NCBI Taxonomy" id="431595"/>
    <lineage>
        <taxon>Eukaryota</taxon>
        <taxon>Sar</taxon>
        <taxon>Stramenopiles</taxon>
        <taxon>Oomycota</taxon>
        <taxon>Peronosporomycetes</taxon>
        <taxon>Pythiales</taxon>
        <taxon>Pythiaceae</taxon>
        <taxon>Globisporangium</taxon>
    </lineage>
</organism>
<dbReference type="InterPro" id="IPR013083">
    <property type="entry name" value="Znf_RING/FYVE/PHD"/>
</dbReference>
<evidence type="ECO:0000256" key="3">
    <source>
        <dbReference type="ARBA" id="ARBA00022833"/>
    </source>
</evidence>
<keyword evidence="3" id="KW-0862">Zinc</keyword>
<evidence type="ECO:0000256" key="5">
    <source>
        <dbReference type="SAM" id="Coils"/>
    </source>
</evidence>
<dbReference type="Gene3D" id="3.30.40.10">
    <property type="entry name" value="Zinc/RING finger domain, C3HC4 (zinc finger)"/>
    <property type="match status" value="1"/>
</dbReference>
<feature type="region of interest" description="Disordered" evidence="6">
    <location>
        <begin position="42"/>
        <end position="153"/>
    </location>
</feature>
<dbReference type="HOGENOM" id="CLU_296933_0_0_1"/>
<dbReference type="AlphaFoldDB" id="K3WZE6"/>
<evidence type="ECO:0000313" key="8">
    <source>
        <dbReference type="EnsemblProtists" id="PYU1_T010345"/>
    </source>
</evidence>
<evidence type="ECO:0000259" key="7">
    <source>
        <dbReference type="PROSITE" id="PS50178"/>
    </source>
</evidence>
<evidence type="ECO:0000256" key="2">
    <source>
        <dbReference type="ARBA" id="ARBA00022771"/>
    </source>
</evidence>
<dbReference type="SMART" id="SM00064">
    <property type="entry name" value="FYVE"/>
    <property type="match status" value="1"/>
</dbReference>
<dbReference type="InParanoid" id="K3WZE6"/>
<feature type="compositionally biased region" description="Low complexity" evidence="6">
    <location>
        <begin position="268"/>
        <end position="305"/>
    </location>
</feature>
<dbReference type="PANTHER" id="PTHR43102:SF2">
    <property type="entry name" value="GAF DOMAIN-CONTAINING PROTEIN"/>
    <property type="match status" value="1"/>
</dbReference>
<name>K3WZE6_GLOUD</name>
<dbReference type="eggNOG" id="KOG0230">
    <property type="taxonomic scope" value="Eukaryota"/>
</dbReference>
<feature type="compositionally biased region" description="Low complexity" evidence="6">
    <location>
        <begin position="48"/>
        <end position="62"/>
    </location>
</feature>
<feature type="compositionally biased region" description="Low complexity" evidence="6">
    <location>
        <begin position="433"/>
        <end position="448"/>
    </location>
</feature>
<keyword evidence="5" id="KW-0175">Coiled coil</keyword>
<dbReference type="InterPro" id="IPR011011">
    <property type="entry name" value="Znf_FYVE_PHD"/>
</dbReference>
<evidence type="ECO:0000313" key="9">
    <source>
        <dbReference type="Proteomes" id="UP000019132"/>
    </source>
</evidence>
<feature type="coiled-coil region" evidence="5">
    <location>
        <begin position="512"/>
        <end position="620"/>
    </location>
</feature>
<dbReference type="InterPro" id="IPR017455">
    <property type="entry name" value="Znf_FYVE-rel"/>
</dbReference>
<feature type="region of interest" description="Disordered" evidence="6">
    <location>
        <begin position="250"/>
        <end position="307"/>
    </location>
</feature>
<feature type="region of interest" description="Disordered" evidence="6">
    <location>
        <begin position="408"/>
        <end position="448"/>
    </location>
</feature>
<feature type="compositionally biased region" description="Polar residues" evidence="6">
    <location>
        <begin position="410"/>
        <end position="419"/>
    </location>
</feature>